<dbReference type="CDD" id="cd06261">
    <property type="entry name" value="TM_PBP2"/>
    <property type="match status" value="1"/>
</dbReference>
<evidence type="ECO:0000256" key="6">
    <source>
        <dbReference type="ARBA" id="ARBA00023136"/>
    </source>
</evidence>
<name>A8F5B0_PSELT</name>
<evidence type="ECO:0000256" key="2">
    <source>
        <dbReference type="ARBA" id="ARBA00022448"/>
    </source>
</evidence>
<keyword evidence="3" id="KW-1003">Cell membrane</keyword>
<reference evidence="9 10" key="1">
    <citation type="submission" date="2007-08" db="EMBL/GenBank/DDBJ databases">
        <title>Complete sequence of Thermotoga lettingae TMO.</title>
        <authorList>
            <consortium name="US DOE Joint Genome Institute"/>
            <person name="Copeland A."/>
            <person name="Lucas S."/>
            <person name="Lapidus A."/>
            <person name="Barry K."/>
            <person name="Glavina del Rio T."/>
            <person name="Dalin E."/>
            <person name="Tice H."/>
            <person name="Pitluck S."/>
            <person name="Foster B."/>
            <person name="Bruce D."/>
            <person name="Schmutz J."/>
            <person name="Larimer F."/>
            <person name="Land M."/>
            <person name="Hauser L."/>
            <person name="Kyrpides N."/>
            <person name="Mikhailova N."/>
            <person name="Nelson K."/>
            <person name="Gogarten J.P."/>
            <person name="Noll K."/>
            <person name="Richardson P."/>
        </authorList>
    </citation>
    <scope>NUCLEOTIDE SEQUENCE [LARGE SCALE GENOMIC DNA]</scope>
    <source>
        <strain evidence="10">ATCC BAA-301 / DSM 14385 / NBRC 107922 / TMO</strain>
    </source>
</reference>
<feature type="transmembrane region" description="Helical" evidence="7">
    <location>
        <begin position="542"/>
        <end position="566"/>
    </location>
</feature>
<evidence type="ECO:0000256" key="7">
    <source>
        <dbReference type="RuleBase" id="RU363032"/>
    </source>
</evidence>
<feature type="domain" description="ABC transmembrane type-1" evidence="8">
    <location>
        <begin position="543"/>
        <end position="732"/>
    </location>
</feature>
<keyword evidence="2 7" id="KW-0813">Transport</keyword>
<keyword evidence="5 7" id="KW-1133">Transmembrane helix</keyword>
<dbReference type="InterPro" id="IPR035906">
    <property type="entry name" value="MetI-like_sf"/>
</dbReference>
<evidence type="ECO:0000313" key="9">
    <source>
        <dbReference type="EMBL" id="ABV33344.1"/>
    </source>
</evidence>
<dbReference type="Pfam" id="PF00528">
    <property type="entry name" value="BPD_transp_1"/>
    <property type="match status" value="1"/>
</dbReference>
<dbReference type="eggNOG" id="COG0395">
    <property type="taxonomic scope" value="Bacteria"/>
</dbReference>
<dbReference type="EMBL" id="CP000812">
    <property type="protein sequence ID" value="ABV33344.1"/>
    <property type="molecule type" value="Genomic_DNA"/>
</dbReference>
<evidence type="ECO:0000256" key="5">
    <source>
        <dbReference type="ARBA" id="ARBA00022989"/>
    </source>
</evidence>
<dbReference type="AlphaFoldDB" id="A8F5B0"/>
<evidence type="ECO:0000256" key="4">
    <source>
        <dbReference type="ARBA" id="ARBA00022692"/>
    </source>
</evidence>
<dbReference type="SUPFAM" id="SSF161098">
    <property type="entry name" value="MetI-like"/>
    <property type="match status" value="2"/>
</dbReference>
<dbReference type="STRING" id="416591.Tlet_0778"/>
<accession>A8F5B0</accession>
<dbReference type="Proteomes" id="UP000002016">
    <property type="component" value="Chromosome"/>
</dbReference>
<evidence type="ECO:0000256" key="3">
    <source>
        <dbReference type="ARBA" id="ARBA00022475"/>
    </source>
</evidence>
<comment type="similarity">
    <text evidence="7">Belongs to the binding-protein-dependent transport system permease family.</text>
</comment>
<evidence type="ECO:0000313" key="10">
    <source>
        <dbReference type="Proteomes" id="UP000002016"/>
    </source>
</evidence>
<sequence length="746" mass="85953" precursor="true">MRKTIFSLFVYLLITAGAALMLLPFAWMVSTSFKTRSEVETWPPKWTSKNFSRTWDVKVKLSRSSAGGIDWKGLTLREALVLSRTEESGNILSIQIDDDPVYRGTMVLSLSDNFSYLAGKLDDSQFKEFSQRLLQRDLPEQIGKLISSSKNAEEFFSNFFAMYLYGSEAILDRRNYISQLEKTIETSLNQAETFERYSNRLPEEYKQEYIEMISDGKKLLNERLSELSILKKGSVAILQTDEISMIDKSLKNTLNILQSNELFENLKDNALMRLYKARVISPVEDLLNLIEVYTFVREYFKSVQIQKADTRQIVFSFLSKKEKDQLLKEYLSMEHFSADVEKIIQFQMNQSTESLPENVEKLLDERLYEEFKSLPIENIRVYIQQLKQVLSSLSGILSDMKISSLDQFESYEKMLEFFEDLSLNQTAQIALEKLGNLSKVISKDVFWKMAVILYDNVQQIAKLRKIYSQVQNSMKLLQAPDFVKNVRLKQNQTIEIELNNVHPVYLEDDNYTLRVNFSFAEMLANIFHNYVTAWKSAPFGVYYINTAFVSTVTTILEVIIAAMAAYAFALMNFPGKNLIFALFLGTMMIPGEVLLVPNFITISKLGWIDTYYALIIPWVVSVFAIFLMRQHFLTLPRELQDAARIDGCSHFRFLWTVVVPISKPVVITSALLKFVGSWNAFLWVLIVTNKDKFRTLPVGLQTFSSDVGTIYNQLMAAATFSILPVIVLFLFTQKYFIRGIARTGLK</sequence>
<dbReference type="GO" id="GO:0016787">
    <property type="term" value="F:hydrolase activity"/>
    <property type="evidence" value="ECO:0007669"/>
    <property type="project" value="UniProtKB-KW"/>
</dbReference>
<dbReference type="EC" id="3.6.3.17" evidence="9"/>
<dbReference type="GO" id="GO:0005886">
    <property type="term" value="C:plasma membrane"/>
    <property type="evidence" value="ECO:0007669"/>
    <property type="project" value="UniProtKB-SubCell"/>
</dbReference>
<dbReference type="PANTHER" id="PTHR43744:SF12">
    <property type="entry name" value="ABC TRANSPORTER PERMEASE PROTEIN MG189-RELATED"/>
    <property type="match status" value="1"/>
</dbReference>
<feature type="transmembrane region" description="Helical" evidence="7">
    <location>
        <begin position="612"/>
        <end position="632"/>
    </location>
</feature>
<keyword evidence="10" id="KW-1185">Reference proteome</keyword>
<keyword evidence="6 7" id="KW-0472">Membrane</keyword>
<dbReference type="KEGG" id="tle:Tlet_0778"/>
<feature type="transmembrane region" description="Helical" evidence="7">
    <location>
        <begin position="578"/>
        <end position="600"/>
    </location>
</feature>
<dbReference type="GO" id="GO:0055085">
    <property type="term" value="P:transmembrane transport"/>
    <property type="evidence" value="ECO:0007669"/>
    <property type="project" value="InterPro"/>
</dbReference>
<dbReference type="RefSeq" id="WP_012002825.1">
    <property type="nucleotide sequence ID" value="NC_009828.1"/>
</dbReference>
<comment type="subcellular location">
    <subcellularLocation>
        <location evidence="1 7">Cell membrane</location>
        <topology evidence="1 7">Multi-pass membrane protein</topology>
    </subcellularLocation>
</comment>
<proteinExistence type="inferred from homology"/>
<organism evidence="9 10">
    <name type="scientific">Pseudothermotoga lettingae (strain ATCC BAA-301 / DSM 14385 / NBRC 107922 / TMO)</name>
    <name type="common">Thermotoga lettingae</name>
    <dbReference type="NCBI Taxonomy" id="416591"/>
    <lineage>
        <taxon>Bacteria</taxon>
        <taxon>Thermotogati</taxon>
        <taxon>Thermotogota</taxon>
        <taxon>Thermotogae</taxon>
        <taxon>Thermotogales</taxon>
        <taxon>Thermotogaceae</taxon>
        <taxon>Pseudothermotoga</taxon>
    </lineage>
</organism>
<keyword evidence="4 7" id="KW-0812">Transmembrane</keyword>
<keyword evidence="9" id="KW-0378">Hydrolase</keyword>
<reference evidence="9 10" key="2">
    <citation type="journal article" date="2009" name="Proc. Natl. Acad. Sci. U.S.A.">
        <title>On the chimeric nature, thermophilic origin, and phylogenetic placement of the Thermotogales.</title>
        <authorList>
            <person name="Zhaxybayeva O."/>
            <person name="Swithers K.S."/>
            <person name="Lapierre P."/>
            <person name="Fournier G.P."/>
            <person name="Bickhart D.M."/>
            <person name="DeBoy R.T."/>
            <person name="Nelson K.E."/>
            <person name="Nesbo C.L."/>
            <person name="Doolittle W.F."/>
            <person name="Gogarten J.P."/>
            <person name="Noll K.M."/>
        </authorList>
    </citation>
    <scope>NUCLEOTIDE SEQUENCE [LARGE SCALE GENOMIC DNA]</scope>
    <source>
        <strain evidence="10">ATCC BAA-301 / DSM 14385 / NBRC 107922 / TMO</strain>
    </source>
</reference>
<evidence type="ECO:0000259" key="8">
    <source>
        <dbReference type="PROSITE" id="PS50928"/>
    </source>
</evidence>
<dbReference type="PROSITE" id="PS50928">
    <property type="entry name" value="ABC_TM1"/>
    <property type="match status" value="1"/>
</dbReference>
<dbReference type="PANTHER" id="PTHR43744">
    <property type="entry name" value="ABC TRANSPORTER PERMEASE PROTEIN MG189-RELATED-RELATED"/>
    <property type="match status" value="1"/>
</dbReference>
<dbReference type="HOGENOM" id="CLU_018968_0_1_0"/>
<evidence type="ECO:0000256" key="1">
    <source>
        <dbReference type="ARBA" id="ARBA00004651"/>
    </source>
</evidence>
<gene>
    <name evidence="9" type="ordered locus">Tlet_0778</name>
</gene>
<protein>
    <submittedName>
        <fullName evidence="9">Monosaccharide-transporting ATPase</fullName>
        <ecNumber evidence="9">3.6.3.17</ecNumber>
    </submittedName>
</protein>
<dbReference type="Gene3D" id="1.10.3720.10">
    <property type="entry name" value="MetI-like"/>
    <property type="match status" value="2"/>
</dbReference>
<dbReference type="InterPro" id="IPR000515">
    <property type="entry name" value="MetI-like"/>
</dbReference>
<feature type="transmembrane region" description="Helical" evidence="7">
    <location>
        <begin position="710"/>
        <end position="732"/>
    </location>
</feature>